<proteinExistence type="predicted"/>
<feature type="compositionally biased region" description="Acidic residues" evidence="1">
    <location>
        <begin position="330"/>
        <end position="350"/>
    </location>
</feature>
<feature type="region of interest" description="Disordered" evidence="1">
    <location>
        <begin position="313"/>
        <end position="350"/>
    </location>
</feature>
<dbReference type="SUPFAM" id="SSF57756">
    <property type="entry name" value="Retrovirus zinc finger-like domains"/>
    <property type="match status" value="1"/>
</dbReference>
<feature type="domain" description="FAR1" evidence="2">
    <location>
        <begin position="41"/>
        <end position="149"/>
    </location>
</feature>
<organism evidence="3 4">
    <name type="scientific">Rhododendron griersonianum</name>
    <dbReference type="NCBI Taxonomy" id="479676"/>
    <lineage>
        <taxon>Eukaryota</taxon>
        <taxon>Viridiplantae</taxon>
        <taxon>Streptophyta</taxon>
        <taxon>Embryophyta</taxon>
        <taxon>Tracheophyta</taxon>
        <taxon>Spermatophyta</taxon>
        <taxon>Magnoliopsida</taxon>
        <taxon>eudicotyledons</taxon>
        <taxon>Gunneridae</taxon>
        <taxon>Pentapetalae</taxon>
        <taxon>asterids</taxon>
        <taxon>Ericales</taxon>
        <taxon>Ericaceae</taxon>
        <taxon>Ericoideae</taxon>
        <taxon>Rhodoreae</taxon>
        <taxon>Rhododendron</taxon>
    </lineage>
</organism>
<dbReference type="GO" id="GO:0003676">
    <property type="term" value="F:nucleic acid binding"/>
    <property type="evidence" value="ECO:0007669"/>
    <property type="project" value="InterPro"/>
</dbReference>
<dbReference type="InterPro" id="IPR036875">
    <property type="entry name" value="Znf_CCHC_sf"/>
</dbReference>
<evidence type="ECO:0000313" key="4">
    <source>
        <dbReference type="Proteomes" id="UP000823749"/>
    </source>
</evidence>
<keyword evidence="4" id="KW-1185">Reference proteome</keyword>
<protein>
    <recommendedName>
        <fullName evidence="2">FAR1 domain-containing protein</fullName>
    </recommendedName>
</protein>
<dbReference type="GO" id="GO:0008270">
    <property type="term" value="F:zinc ion binding"/>
    <property type="evidence" value="ECO:0007669"/>
    <property type="project" value="InterPro"/>
</dbReference>
<dbReference type="EMBL" id="JACTNZ010000005">
    <property type="protein sequence ID" value="KAG5548075.1"/>
    <property type="molecule type" value="Genomic_DNA"/>
</dbReference>
<reference evidence="3" key="1">
    <citation type="submission" date="2020-08" db="EMBL/GenBank/DDBJ databases">
        <title>Plant Genome Project.</title>
        <authorList>
            <person name="Zhang R.-G."/>
        </authorList>
    </citation>
    <scope>NUCLEOTIDE SEQUENCE</scope>
    <source>
        <strain evidence="3">WSP0</strain>
        <tissue evidence="3">Leaf</tissue>
    </source>
</reference>
<evidence type="ECO:0000313" key="3">
    <source>
        <dbReference type="EMBL" id="KAG5548075.1"/>
    </source>
</evidence>
<gene>
    <name evidence="3" type="ORF">RHGRI_013685</name>
</gene>
<evidence type="ECO:0000256" key="1">
    <source>
        <dbReference type="SAM" id="MobiDB-lite"/>
    </source>
</evidence>
<evidence type="ECO:0000259" key="2">
    <source>
        <dbReference type="Pfam" id="PF03101"/>
    </source>
</evidence>
<dbReference type="Pfam" id="PF03101">
    <property type="entry name" value="FAR1"/>
    <property type="match status" value="1"/>
</dbReference>
<dbReference type="PANTHER" id="PTHR46328:SF27">
    <property type="entry name" value="OS12G0287500 PROTEIN"/>
    <property type="match status" value="1"/>
</dbReference>
<sequence length="350" mass="39682">MELVGLDDVEVDDTETVDNIVEGLATPTIGMYFETIEEARKYYKRYGQENGFWIRTRASGKGRNRSNEVTKVLFVCGKEGKYVAKNQQEGIVEVNDETVEEEKVISKKRVRSCSTVKCGCEAHMRIMLDKWNYKWKVTGFDESHNHQLVTPSKRMKMKSNRNMPNAVKDLTEANKFRIIDSQGLVHDDGKEESEALRLSHMCQEATKLACLAAPSNEAYTIFIKGMNDLFEKIQEVSKVSPIEICANKDNEKSIEPSPSQILLLDPNISQCKGRKKDVKGKAATTQSERLKSGIEMSLNKKKRKCHMCFQFGHDKRTCPSNPMRKTNIVDLEEEAEGSDSDQEEGSDCSE</sequence>
<accession>A0AAV6K6T6</accession>
<name>A0AAV6K6T6_9ERIC</name>
<dbReference type="InterPro" id="IPR004330">
    <property type="entry name" value="FAR1_DNA_bnd_dom"/>
</dbReference>
<dbReference type="PANTHER" id="PTHR46328">
    <property type="entry name" value="FAR-RED IMPAIRED RESPONSIVE (FAR1) FAMILY PROTEIN-RELATED"/>
    <property type="match status" value="1"/>
</dbReference>
<dbReference type="Proteomes" id="UP000823749">
    <property type="component" value="Chromosome 5"/>
</dbReference>
<dbReference type="AlphaFoldDB" id="A0AAV6K6T6"/>
<comment type="caution">
    <text evidence="3">The sequence shown here is derived from an EMBL/GenBank/DDBJ whole genome shotgun (WGS) entry which is preliminary data.</text>
</comment>